<dbReference type="Pfam" id="PF00498">
    <property type="entry name" value="FHA"/>
    <property type="match status" value="1"/>
</dbReference>
<protein>
    <recommendedName>
        <fullName evidence="3">FHA domain-containing protein</fullName>
    </recommendedName>
</protein>
<name>A0A443I0U5_BYSSP</name>
<gene>
    <name evidence="4" type="ORF">C8Q69DRAFT_516525</name>
</gene>
<dbReference type="EMBL" id="RCNU01000002">
    <property type="protein sequence ID" value="RWQ97661.1"/>
    <property type="molecule type" value="Genomic_DNA"/>
</dbReference>
<dbReference type="PANTHER" id="PTHR15715">
    <property type="entry name" value="CENTROSOMAL PROTEIN OF 170 KDA"/>
    <property type="match status" value="1"/>
</dbReference>
<dbReference type="InterPro" id="IPR051176">
    <property type="entry name" value="Cent_Immune-Sig_Mod"/>
</dbReference>
<feature type="region of interest" description="Disordered" evidence="1">
    <location>
        <begin position="176"/>
        <end position="313"/>
    </location>
</feature>
<dbReference type="AlphaFoldDB" id="A0A443I0U5"/>
<dbReference type="InterPro" id="IPR008984">
    <property type="entry name" value="SMAD_FHA_dom_sf"/>
</dbReference>
<feature type="domain" description="FHA" evidence="3">
    <location>
        <begin position="33"/>
        <end position="94"/>
    </location>
</feature>
<sequence>MPRRHAVITLHPIYSPDTLPFRSLTFASDKDNVSIGRSSKCLSKNLVPAHNNAWFESRVMSRDHARIGVRLDKEIVYVRDNGSMHGTALNDKKIPTGKDVTVQSGDILTFGNEVTRGSETFAPLKVRCECQWFDNDDKEPSEPPGELPTKPSTNSFSVPDDDEVIEIVRDSCHKQVTTFTVPDSDDESEADSTHPKDQSTPATSPLSKDAADGCTRDDAETSSPKASQSKPAANGSDLAEGTRKVPVTVDEDQALVTPTTTPPAAFTPGAFSDNHDWENLETYSSEEDSESQMSEELEDDEDAGASCSSDESFEQGFANSHVHTTNKSYTPPPAVYATLSTGPCIDEWAGPSAADHASQWRPCRFPSGVFVKAPSSYGYSDGPFMLDHTRPSTENVGSMEPIILPGPSTLVDHRTDPVVEEQRMKPLPRYNSFGKTALPSFTHSPLFPQCTGQSGSVANSDKAALALEHATERRTGESTATTRVSIADIVHDCKPVEPRTSLKRKAAEMELESIVSGPSYFDEFSDLRHCGESIRDAQLESVFGDVASLPDAQPQLPINDLDSSPPELIKIPAVSEEQSAGNGVSDNGHCQKRAKLTHAPSRRRKLARDAVVALGGVFVGSILTVAGLASLPPDFFTG</sequence>
<evidence type="ECO:0000313" key="4">
    <source>
        <dbReference type="EMBL" id="RWQ97661.1"/>
    </source>
</evidence>
<feature type="region of interest" description="Disordered" evidence="1">
    <location>
        <begin position="578"/>
        <end position="601"/>
    </location>
</feature>
<accession>A0A443I0U5</accession>
<proteinExistence type="predicted"/>
<feature type="transmembrane region" description="Helical" evidence="2">
    <location>
        <begin position="610"/>
        <end position="631"/>
    </location>
</feature>
<evidence type="ECO:0000259" key="3">
    <source>
        <dbReference type="PROSITE" id="PS50006"/>
    </source>
</evidence>
<keyword evidence="5" id="KW-1185">Reference proteome</keyword>
<feature type="compositionally biased region" description="Basic and acidic residues" evidence="1">
    <location>
        <begin position="209"/>
        <end position="219"/>
    </location>
</feature>
<dbReference type="PANTHER" id="PTHR15715:SF37">
    <property type="entry name" value="LD47843P"/>
    <property type="match status" value="1"/>
</dbReference>
<dbReference type="Proteomes" id="UP000283841">
    <property type="component" value="Unassembled WGS sequence"/>
</dbReference>
<keyword evidence="2" id="KW-0472">Membrane</keyword>
<evidence type="ECO:0000313" key="5">
    <source>
        <dbReference type="Proteomes" id="UP000283841"/>
    </source>
</evidence>
<dbReference type="GO" id="GO:0005737">
    <property type="term" value="C:cytoplasm"/>
    <property type="evidence" value="ECO:0007669"/>
    <property type="project" value="TreeGrafter"/>
</dbReference>
<dbReference type="SMART" id="SM00240">
    <property type="entry name" value="FHA"/>
    <property type="match status" value="1"/>
</dbReference>
<comment type="caution">
    <text evidence="4">The sequence shown here is derived from an EMBL/GenBank/DDBJ whole genome shotgun (WGS) entry which is preliminary data.</text>
</comment>
<dbReference type="CDD" id="cd00060">
    <property type="entry name" value="FHA"/>
    <property type="match status" value="1"/>
</dbReference>
<keyword evidence="2" id="KW-1133">Transmembrane helix</keyword>
<dbReference type="Gene3D" id="2.60.200.20">
    <property type="match status" value="1"/>
</dbReference>
<dbReference type="PROSITE" id="PS50006">
    <property type="entry name" value="FHA_DOMAIN"/>
    <property type="match status" value="1"/>
</dbReference>
<dbReference type="SUPFAM" id="SSF49879">
    <property type="entry name" value="SMAD/FHA domain"/>
    <property type="match status" value="1"/>
</dbReference>
<dbReference type="RefSeq" id="XP_028487306.1">
    <property type="nucleotide sequence ID" value="XM_028633391.1"/>
</dbReference>
<dbReference type="STRING" id="264951.A0A443I0U5"/>
<feature type="compositionally biased region" description="Acidic residues" evidence="1">
    <location>
        <begin position="284"/>
        <end position="303"/>
    </location>
</feature>
<dbReference type="InterPro" id="IPR000253">
    <property type="entry name" value="FHA_dom"/>
</dbReference>
<feature type="compositionally biased region" description="Basic residues" evidence="1">
    <location>
        <begin position="590"/>
        <end position="601"/>
    </location>
</feature>
<feature type="compositionally biased region" description="Low complexity" evidence="1">
    <location>
        <begin position="222"/>
        <end position="233"/>
    </location>
</feature>
<dbReference type="GeneID" id="39602668"/>
<keyword evidence="2" id="KW-0812">Transmembrane</keyword>
<evidence type="ECO:0000256" key="2">
    <source>
        <dbReference type="SAM" id="Phobius"/>
    </source>
</evidence>
<feature type="region of interest" description="Disordered" evidence="1">
    <location>
        <begin position="135"/>
        <end position="159"/>
    </location>
</feature>
<reference evidence="4 5" key="1">
    <citation type="journal article" date="2018" name="Front. Microbiol.">
        <title>Genomic and genetic insights into a cosmopolitan fungus, Paecilomyces variotii (Eurotiales).</title>
        <authorList>
            <person name="Urquhart A.S."/>
            <person name="Mondo S.J."/>
            <person name="Makela M.R."/>
            <person name="Hane J.K."/>
            <person name="Wiebenga A."/>
            <person name="He G."/>
            <person name="Mihaltcheva S."/>
            <person name="Pangilinan J."/>
            <person name="Lipzen A."/>
            <person name="Barry K."/>
            <person name="de Vries R.P."/>
            <person name="Grigoriev I.V."/>
            <person name="Idnurm A."/>
        </authorList>
    </citation>
    <scope>NUCLEOTIDE SEQUENCE [LARGE SCALE GENOMIC DNA]</scope>
    <source>
        <strain evidence="4 5">CBS 101075</strain>
    </source>
</reference>
<organism evidence="4 5">
    <name type="scientific">Byssochlamys spectabilis</name>
    <name type="common">Paecilomyces variotii</name>
    <dbReference type="NCBI Taxonomy" id="264951"/>
    <lineage>
        <taxon>Eukaryota</taxon>
        <taxon>Fungi</taxon>
        <taxon>Dikarya</taxon>
        <taxon>Ascomycota</taxon>
        <taxon>Pezizomycotina</taxon>
        <taxon>Eurotiomycetes</taxon>
        <taxon>Eurotiomycetidae</taxon>
        <taxon>Eurotiales</taxon>
        <taxon>Thermoascaceae</taxon>
        <taxon>Paecilomyces</taxon>
    </lineage>
</organism>
<evidence type="ECO:0000256" key="1">
    <source>
        <dbReference type="SAM" id="MobiDB-lite"/>
    </source>
</evidence>
<feature type="compositionally biased region" description="Low complexity" evidence="1">
    <location>
        <begin position="257"/>
        <end position="271"/>
    </location>
</feature>
<dbReference type="VEuPathDB" id="FungiDB:C8Q69DRAFT_516525"/>